<evidence type="ECO:0000313" key="7">
    <source>
        <dbReference type="Proteomes" id="UP000236151"/>
    </source>
</evidence>
<proteinExistence type="predicted"/>
<dbReference type="GO" id="GO:0016987">
    <property type="term" value="F:sigma factor activity"/>
    <property type="evidence" value="ECO:0007669"/>
    <property type="project" value="UniProtKB-KW"/>
</dbReference>
<dbReference type="Pfam" id="PF04542">
    <property type="entry name" value="Sigma70_r2"/>
    <property type="match status" value="1"/>
</dbReference>
<dbReference type="Gene3D" id="1.10.1740.10">
    <property type="match status" value="1"/>
</dbReference>
<comment type="caution">
    <text evidence="6">The sequence shown here is derived from an EMBL/GenBank/DDBJ whole genome shotgun (WGS) entry which is preliminary data.</text>
</comment>
<feature type="domain" description="RNA polymerase sigma-70 region 2" evidence="5">
    <location>
        <begin position="55"/>
        <end position="115"/>
    </location>
</feature>
<protein>
    <recommendedName>
        <fullName evidence="5">RNA polymerase sigma-70 region 2 domain-containing protein</fullName>
    </recommendedName>
</protein>
<dbReference type="InterPro" id="IPR013325">
    <property type="entry name" value="RNA_pol_sigma_r2"/>
</dbReference>
<dbReference type="PANTHER" id="PTHR43133">
    <property type="entry name" value="RNA POLYMERASE ECF-TYPE SIGMA FACTO"/>
    <property type="match status" value="1"/>
</dbReference>
<keyword evidence="4" id="KW-0804">Transcription</keyword>
<sequence length="211" mass="24604">MFSLCMPNLLLKSCIFICGSASNSNSAEVMQLNADECRQAVEKSKYGDLDSFGKLVQYYYPVLHRYVACRVGDAAEVDDVLQEILLLAWLNINKLRNTNAFKVWLMCIANNCCNKWYISKALFDVPAEDDALTSLECLRVLDRWEDSPRILVENYMSREGRSILFRRYSHPVWKLERYGQRWDEKLPNANRISINGEEYIHWYDCLSDIAF</sequence>
<evidence type="ECO:0000256" key="4">
    <source>
        <dbReference type="ARBA" id="ARBA00023163"/>
    </source>
</evidence>
<reference evidence="7" key="1">
    <citation type="submission" date="2017-06" db="EMBL/GenBank/DDBJ databases">
        <title>Investigating the central metabolism of Clostridium thermosuccinogenes.</title>
        <authorList>
            <person name="Koendjbiharie J.G."/>
            <person name="Van Kranenburg R."/>
            <person name="Vriesendorp B."/>
        </authorList>
    </citation>
    <scope>NUCLEOTIDE SEQUENCE [LARGE SCALE GENOMIC DNA]</scope>
    <source>
        <strain evidence="7">DSM 5806</strain>
    </source>
</reference>
<dbReference type="AlphaFoldDB" id="A0A2K2FPV0"/>
<keyword evidence="3" id="KW-0238">DNA-binding</keyword>
<dbReference type="GO" id="GO:0003677">
    <property type="term" value="F:DNA binding"/>
    <property type="evidence" value="ECO:0007669"/>
    <property type="project" value="UniProtKB-KW"/>
</dbReference>
<accession>A0A2K2FPV0</accession>
<dbReference type="GO" id="GO:0006352">
    <property type="term" value="P:DNA-templated transcription initiation"/>
    <property type="evidence" value="ECO:0007669"/>
    <property type="project" value="InterPro"/>
</dbReference>
<dbReference type="SUPFAM" id="SSF88946">
    <property type="entry name" value="Sigma2 domain of RNA polymerase sigma factors"/>
    <property type="match status" value="1"/>
</dbReference>
<dbReference type="EMBL" id="NIOJ01000006">
    <property type="protein sequence ID" value="PNU00810.1"/>
    <property type="molecule type" value="Genomic_DNA"/>
</dbReference>
<dbReference type="Proteomes" id="UP000236151">
    <property type="component" value="Unassembled WGS sequence"/>
</dbReference>
<name>A0A2K2FPV0_9CLOT</name>
<keyword evidence="2" id="KW-0731">Sigma factor</keyword>
<evidence type="ECO:0000259" key="5">
    <source>
        <dbReference type="Pfam" id="PF04542"/>
    </source>
</evidence>
<gene>
    <name evidence="6" type="ORF">CDQ84_03940</name>
</gene>
<evidence type="ECO:0000256" key="1">
    <source>
        <dbReference type="ARBA" id="ARBA00023015"/>
    </source>
</evidence>
<dbReference type="InterPro" id="IPR039425">
    <property type="entry name" value="RNA_pol_sigma-70-like"/>
</dbReference>
<keyword evidence="1" id="KW-0805">Transcription regulation</keyword>
<keyword evidence="7" id="KW-1185">Reference proteome</keyword>
<dbReference type="InterPro" id="IPR007627">
    <property type="entry name" value="RNA_pol_sigma70_r2"/>
</dbReference>
<evidence type="ECO:0000256" key="2">
    <source>
        <dbReference type="ARBA" id="ARBA00023082"/>
    </source>
</evidence>
<dbReference type="PANTHER" id="PTHR43133:SF8">
    <property type="entry name" value="RNA POLYMERASE SIGMA FACTOR HI_1459-RELATED"/>
    <property type="match status" value="1"/>
</dbReference>
<evidence type="ECO:0000313" key="6">
    <source>
        <dbReference type="EMBL" id="PNU00810.1"/>
    </source>
</evidence>
<organism evidence="6 7">
    <name type="scientific">Clostridium thermosuccinogenes</name>
    <dbReference type="NCBI Taxonomy" id="84032"/>
    <lineage>
        <taxon>Bacteria</taxon>
        <taxon>Bacillati</taxon>
        <taxon>Bacillota</taxon>
        <taxon>Clostridia</taxon>
        <taxon>Eubacteriales</taxon>
        <taxon>Clostridiaceae</taxon>
        <taxon>Clostridium</taxon>
    </lineage>
</organism>
<evidence type="ECO:0000256" key="3">
    <source>
        <dbReference type="ARBA" id="ARBA00023125"/>
    </source>
</evidence>
<dbReference type="KEGG" id="cthd:CDO33_19365"/>